<dbReference type="InterPro" id="IPR016187">
    <property type="entry name" value="CTDL_fold"/>
</dbReference>
<dbReference type="AlphaFoldDB" id="K1RAX5"/>
<sequence>MDNVPENVTLVNSTINSTVLLRTYNKALTNVLNHGIIKEAYWGAVWQKTYILHADRKTFLEAKNICESNGMNMYRGTDEKVHLHAFEDVWVGLMKHSNSSVWYGAKLSEWVEQTVTLHGQLFHERQYAVLNMSGPSHSANSNLTVLPFVSIGRKWIFSDIVENCN</sequence>
<reference evidence="1" key="1">
    <citation type="journal article" date="2012" name="Nature">
        <title>The oyster genome reveals stress adaptation and complexity of shell formation.</title>
        <authorList>
            <person name="Zhang G."/>
            <person name="Fang X."/>
            <person name="Guo X."/>
            <person name="Li L."/>
            <person name="Luo R."/>
            <person name="Xu F."/>
            <person name="Yang P."/>
            <person name="Zhang L."/>
            <person name="Wang X."/>
            <person name="Qi H."/>
            <person name="Xiong Z."/>
            <person name="Que H."/>
            <person name="Xie Y."/>
            <person name="Holland P.W."/>
            <person name="Paps J."/>
            <person name="Zhu Y."/>
            <person name="Wu F."/>
            <person name="Chen Y."/>
            <person name="Wang J."/>
            <person name="Peng C."/>
            <person name="Meng J."/>
            <person name="Yang L."/>
            <person name="Liu J."/>
            <person name="Wen B."/>
            <person name="Zhang N."/>
            <person name="Huang Z."/>
            <person name="Zhu Q."/>
            <person name="Feng Y."/>
            <person name="Mount A."/>
            <person name="Hedgecock D."/>
            <person name="Xu Z."/>
            <person name="Liu Y."/>
            <person name="Domazet-Loso T."/>
            <person name="Du Y."/>
            <person name="Sun X."/>
            <person name="Zhang S."/>
            <person name="Liu B."/>
            <person name="Cheng P."/>
            <person name="Jiang X."/>
            <person name="Li J."/>
            <person name="Fan D."/>
            <person name="Wang W."/>
            <person name="Fu W."/>
            <person name="Wang T."/>
            <person name="Wang B."/>
            <person name="Zhang J."/>
            <person name="Peng Z."/>
            <person name="Li Y."/>
            <person name="Li N."/>
            <person name="Wang J."/>
            <person name="Chen M."/>
            <person name="He Y."/>
            <person name="Tan F."/>
            <person name="Song X."/>
            <person name="Zheng Q."/>
            <person name="Huang R."/>
            <person name="Yang H."/>
            <person name="Du X."/>
            <person name="Chen L."/>
            <person name="Yang M."/>
            <person name="Gaffney P.M."/>
            <person name="Wang S."/>
            <person name="Luo L."/>
            <person name="She Z."/>
            <person name="Ming Y."/>
            <person name="Huang W."/>
            <person name="Zhang S."/>
            <person name="Huang B."/>
            <person name="Zhang Y."/>
            <person name="Qu T."/>
            <person name="Ni P."/>
            <person name="Miao G."/>
            <person name="Wang J."/>
            <person name="Wang Q."/>
            <person name="Steinberg C.E."/>
            <person name="Wang H."/>
            <person name="Li N."/>
            <person name="Qian L."/>
            <person name="Zhang G."/>
            <person name="Li Y."/>
            <person name="Yang H."/>
            <person name="Liu X."/>
            <person name="Wang J."/>
            <person name="Yin Y."/>
            <person name="Wang J."/>
        </authorList>
    </citation>
    <scope>NUCLEOTIDE SEQUENCE [LARGE SCALE GENOMIC DNA]</scope>
    <source>
        <strain evidence="1">05x7-T-G4-1.051#20</strain>
    </source>
</reference>
<accession>K1RAX5</accession>
<dbReference type="EMBL" id="JH817310">
    <property type="protein sequence ID" value="EKC31196.1"/>
    <property type="molecule type" value="Genomic_DNA"/>
</dbReference>
<protein>
    <recommendedName>
        <fullName evidence="2">C-type lectin domain-containing protein</fullName>
    </recommendedName>
</protein>
<name>K1RAX5_MAGGI</name>
<dbReference type="SUPFAM" id="SSF56436">
    <property type="entry name" value="C-type lectin-like"/>
    <property type="match status" value="1"/>
</dbReference>
<evidence type="ECO:0008006" key="2">
    <source>
        <dbReference type="Google" id="ProtNLM"/>
    </source>
</evidence>
<evidence type="ECO:0000313" key="1">
    <source>
        <dbReference type="EMBL" id="EKC31196.1"/>
    </source>
</evidence>
<dbReference type="InParanoid" id="K1RAX5"/>
<gene>
    <name evidence="1" type="ORF">CGI_10020773</name>
</gene>
<dbReference type="HOGENOM" id="CLU_1612385_0_0_1"/>
<organism evidence="1">
    <name type="scientific">Magallana gigas</name>
    <name type="common">Pacific oyster</name>
    <name type="synonym">Crassostrea gigas</name>
    <dbReference type="NCBI Taxonomy" id="29159"/>
    <lineage>
        <taxon>Eukaryota</taxon>
        <taxon>Metazoa</taxon>
        <taxon>Spiralia</taxon>
        <taxon>Lophotrochozoa</taxon>
        <taxon>Mollusca</taxon>
        <taxon>Bivalvia</taxon>
        <taxon>Autobranchia</taxon>
        <taxon>Pteriomorphia</taxon>
        <taxon>Ostreida</taxon>
        <taxon>Ostreoidea</taxon>
        <taxon>Ostreidae</taxon>
        <taxon>Magallana</taxon>
    </lineage>
</organism>
<proteinExistence type="predicted"/>